<evidence type="ECO:0000256" key="3">
    <source>
        <dbReference type="ARBA" id="ARBA00022603"/>
    </source>
</evidence>
<evidence type="ECO:0000256" key="5">
    <source>
        <dbReference type="ARBA" id="ARBA00022691"/>
    </source>
</evidence>
<keyword evidence="1 6" id="KW-0963">Cytoplasm</keyword>
<sequence>MNAEANDDDVASGADPSEAPLPSKRGPMAPGLYVVATPIGNLGDLSPRAGELLRKADLVLCEDTRVTMRLMQHLGIRRRLMAYNDHNAPMVRPIVMEKLRASECVALVSDAGTPCISDPGFKLVREAADAGIAVRAVPGASAVLAALSIAGLPTDRFLFAGFLPPRQAARRSTLTGLAALDATLVFLESPGRLADMLADAAATLGQRQAAVARELTKLFEEVRRGPLEELAAHYAHEGQPKGEITVVIGPPSGDVATPADLDQRLRDALLEMRPRQAAAAVASATGLPVNRLYERILELRRLDEGG</sequence>
<dbReference type="PANTHER" id="PTHR46111">
    <property type="entry name" value="RIBOSOMAL RNA SMALL SUBUNIT METHYLTRANSFERASE I"/>
    <property type="match status" value="1"/>
</dbReference>
<dbReference type="GO" id="GO:0005524">
    <property type="term" value="F:ATP binding"/>
    <property type="evidence" value="ECO:0007669"/>
    <property type="project" value="UniProtKB-UniRule"/>
</dbReference>
<comment type="subcellular location">
    <subcellularLocation>
        <location evidence="6">Cytoplasm</location>
    </subcellularLocation>
</comment>
<keyword evidence="2 6" id="KW-0698">rRNA processing</keyword>
<feature type="domain" description="ATP-grasp" evidence="9">
    <location>
        <begin position="80"/>
        <end position="298"/>
    </location>
</feature>
<evidence type="ECO:0000313" key="10">
    <source>
        <dbReference type="EMBL" id="SNB70425.1"/>
    </source>
</evidence>
<evidence type="ECO:0000256" key="6">
    <source>
        <dbReference type="HAMAP-Rule" id="MF_01877"/>
    </source>
</evidence>
<organism evidence="10 11">
    <name type="scientific">Arboricoccus pini</name>
    <dbReference type="NCBI Taxonomy" id="1963835"/>
    <lineage>
        <taxon>Bacteria</taxon>
        <taxon>Pseudomonadati</taxon>
        <taxon>Pseudomonadota</taxon>
        <taxon>Alphaproteobacteria</taxon>
        <taxon>Geminicoccales</taxon>
        <taxon>Geminicoccaceae</taxon>
        <taxon>Arboricoccus</taxon>
    </lineage>
</organism>
<keyword evidence="11" id="KW-1185">Reference proteome</keyword>
<dbReference type="OrthoDB" id="9809084at2"/>
<keyword evidence="7" id="KW-0547">Nucleotide-binding</keyword>
<keyword evidence="3 6" id="KW-0489">Methyltransferase</keyword>
<dbReference type="FunFam" id="3.40.1010.10:FF:000007">
    <property type="entry name" value="Ribosomal RNA small subunit methyltransferase I"/>
    <property type="match status" value="1"/>
</dbReference>
<dbReference type="InterPro" id="IPR035996">
    <property type="entry name" value="4pyrrol_Methylase_sf"/>
</dbReference>
<dbReference type="SUPFAM" id="SSF53790">
    <property type="entry name" value="Tetrapyrrole methylase"/>
    <property type="match status" value="1"/>
</dbReference>
<keyword evidence="7" id="KW-0067">ATP-binding</keyword>
<dbReference type="InterPro" id="IPR011761">
    <property type="entry name" value="ATP-grasp"/>
</dbReference>
<dbReference type="InterPro" id="IPR018063">
    <property type="entry name" value="SAM_MeTrfase_RsmI_CS"/>
</dbReference>
<protein>
    <recommendedName>
        <fullName evidence="6">Ribosomal RNA small subunit methyltransferase I</fullName>
        <ecNumber evidence="6">2.1.1.198</ecNumber>
    </recommendedName>
    <alternativeName>
        <fullName evidence="6">16S rRNA 2'-O-ribose C1402 methyltransferase</fullName>
    </alternativeName>
    <alternativeName>
        <fullName evidence="6">rRNA (cytidine-2'-O-)-methyltransferase RsmI</fullName>
    </alternativeName>
</protein>
<dbReference type="EMBL" id="FYEH01000007">
    <property type="protein sequence ID" value="SNB70425.1"/>
    <property type="molecule type" value="Genomic_DNA"/>
</dbReference>
<evidence type="ECO:0000256" key="1">
    <source>
        <dbReference type="ARBA" id="ARBA00022490"/>
    </source>
</evidence>
<dbReference type="Proteomes" id="UP000197065">
    <property type="component" value="Unassembled WGS sequence"/>
</dbReference>
<feature type="compositionally biased region" description="Acidic residues" evidence="8">
    <location>
        <begin position="1"/>
        <end position="10"/>
    </location>
</feature>
<dbReference type="GO" id="GO:0005737">
    <property type="term" value="C:cytoplasm"/>
    <property type="evidence" value="ECO:0007669"/>
    <property type="project" value="UniProtKB-SubCell"/>
</dbReference>
<dbReference type="InterPro" id="IPR014776">
    <property type="entry name" value="4pyrrole_Mease_sub2"/>
</dbReference>
<dbReference type="PROSITE" id="PS50975">
    <property type="entry name" value="ATP_GRASP"/>
    <property type="match status" value="1"/>
</dbReference>
<evidence type="ECO:0000259" key="9">
    <source>
        <dbReference type="PROSITE" id="PS50975"/>
    </source>
</evidence>
<gene>
    <name evidence="6" type="primary">rsmI</name>
    <name evidence="10" type="ORF">SAMN07250955_107195</name>
</gene>
<comment type="similarity">
    <text evidence="6">Belongs to the methyltransferase superfamily. RsmI family.</text>
</comment>
<dbReference type="InterPro" id="IPR008189">
    <property type="entry name" value="rRNA_ssu_MeTfrase_I"/>
</dbReference>
<dbReference type="CDD" id="cd11648">
    <property type="entry name" value="RsmI"/>
    <property type="match status" value="1"/>
</dbReference>
<evidence type="ECO:0000313" key="11">
    <source>
        <dbReference type="Proteomes" id="UP000197065"/>
    </source>
</evidence>
<keyword evidence="5 6" id="KW-0949">S-adenosyl-L-methionine</keyword>
<dbReference type="GO" id="GO:0046872">
    <property type="term" value="F:metal ion binding"/>
    <property type="evidence" value="ECO:0007669"/>
    <property type="project" value="InterPro"/>
</dbReference>
<evidence type="ECO:0000256" key="4">
    <source>
        <dbReference type="ARBA" id="ARBA00022679"/>
    </source>
</evidence>
<proteinExistence type="inferred from homology"/>
<keyword evidence="4 6" id="KW-0808">Transferase</keyword>
<reference evidence="10 11" key="1">
    <citation type="submission" date="2017-06" db="EMBL/GenBank/DDBJ databases">
        <authorList>
            <person name="Kim H.J."/>
            <person name="Triplett B.A."/>
        </authorList>
    </citation>
    <scope>NUCLEOTIDE SEQUENCE [LARGE SCALE GENOMIC DNA]</scope>
    <source>
        <strain evidence="10 11">B29T1</strain>
    </source>
</reference>
<comment type="function">
    <text evidence="6">Catalyzes the 2'-O-methylation of the ribose of cytidine 1402 (C1402) in 16S rRNA.</text>
</comment>
<dbReference type="FunFam" id="3.30.950.10:FF:000002">
    <property type="entry name" value="Ribosomal RNA small subunit methyltransferase I"/>
    <property type="match status" value="1"/>
</dbReference>
<dbReference type="Pfam" id="PF23016">
    <property type="entry name" value="RsmI_C"/>
    <property type="match status" value="1"/>
</dbReference>
<dbReference type="PANTHER" id="PTHR46111:SF1">
    <property type="entry name" value="RIBOSOMAL RNA SMALL SUBUNIT METHYLTRANSFERASE I"/>
    <property type="match status" value="1"/>
</dbReference>
<feature type="region of interest" description="Disordered" evidence="8">
    <location>
        <begin position="1"/>
        <end position="27"/>
    </location>
</feature>
<evidence type="ECO:0000256" key="7">
    <source>
        <dbReference type="PROSITE-ProRule" id="PRU00409"/>
    </source>
</evidence>
<accession>A0A212RDQ0</accession>
<name>A0A212RDQ0_9PROT</name>
<dbReference type="PROSITE" id="PS01296">
    <property type="entry name" value="RSMI"/>
    <property type="match status" value="1"/>
</dbReference>
<dbReference type="InterPro" id="IPR014777">
    <property type="entry name" value="4pyrrole_Mease_sub1"/>
</dbReference>
<evidence type="ECO:0000256" key="2">
    <source>
        <dbReference type="ARBA" id="ARBA00022552"/>
    </source>
</evidence>
<dbReference type="AlphaFoldDB" id="A0A212RDQ0"/>
<dbReference type="PIRSF" id="PIRSF005917">
    <property type="entry name" value="MTase_YraL"/>
    <property type="match status" value="1"/>
</dbReference>
<dbReference type="InterPro" id="IPR000878">
    <property type="entry name" value="4pyrrol_Mease"/>
</dbReference>
<dbReference type="InterPro" id="IPR053910">
    <property type="entry name" value="RsmI_HTH"/>
</dbReference>
<dbReference type="Pfam" id="PF00590">
    <property type="entry name" value="TP_methylase"/>
    <property type="match status" value="1"/>
</dbReference>
<dbReference type="EC" id="2.1.1.198" evidence="6"/>
<evidence type="ECO:0000256" key="8">
    <source>
        <dbReference type="SAM" id="MobiDB-lite"/>
    </source>
</evidence>
<dbReference type="HAMAP" id="MF_01877">
    <property type="entry name" value="16SrRNA_methyltr_I"/>
    <property type="match status" value="1"/>
</dbReference>
<dbReference type="Gene3D" id="3.40.1010.10">
    <property type="entry name" value="Cobalt-precorrin-4 Transmethylase, Domain 1"/>
    <property type="match status" value="1"/>
</dbReference>
<comment type="catalytic activity">
    <reaction evidence="6">
        <text>cytidine(1402) in 16S rRNA + S-adenosyl-L-methionine = 2'-O-methylcytidine(1402) in 16S rRNA + S-adenosyl-L-homocysteine + H(+)</text>
        <dbReference type="Rhea" id="RHEA:42924"/>
        <dbReference type="Rhea" id="RHEA-COMP:10285"/>
        <dbReference type="Rhea" id="RHEA-COMP:10286"/>
        <dbReference type="ChEBI" id="CHEBI:15378"/>
        <dbReference type="ChEBI" id="CHEBI:57856"/>
        <dbReference type="ChEBI" id="CHEBI:59789"/>
        <dbReference type="ChEBI" id="CHEBI:74495"/>
        <dbReference type="ChEBI" id="CHEBI:82748"/>
        <dbReference type="EC" id="2.1.1.198"/>
    </reaction>
</comment>
<dbReference type="GO" id="GO:0070677">
    <property type="term" value="F:rRNA (cytosine-2'-O-)-methyltransferase activity"/>
    <property type="evidence" value="ECO:0007669"/>
    <property type="project" value="UniProtKB-UniRule"/>
</dbReference>
<dbReference type="Gene3D" id="3.30.950.10">
    <property type="entry name" value="Methyltransferase, Cobalt-precorrin-4 Transmethylase, Domain 2"/>
    <property type="match status" value="1"/>
</dbReference>
<dbReference type="NCBIfam" id="TIGR00096">
    <property type="entry name" value="16S rRNA (cytidine(1402)-2'-O)-methyltransferase"/>
    <property type="match status" value="1"/>
</dbReference>